<dbReference type="Pfam" id="PF03576">
    <property type="entry name" value="Peptidase_S58"/>
    <property type="match status" value="1"/>
</dbReference>
<keyword evidence="2" id="KW-0645">Protease</keyword>
<keyword evidence="2" id="KW-0031">Aminopeptidase</keyword>
<dbReference type="RefSeq" id="XP_025472873.1">
    <property type="nucleotide sequence ID" value="XM_025614816.1"/>
</dbReference>
<sequence>MLVQLSDGQEPPRMRIRQLLPGLDLGTYSPGPLNSITDVPGVMVHTQEIFGSGGVNTGATSIIPRADWATSACYAGIFRFNASGELTGAHNLQESGLLSSPIVLTGTYGIGAAHQGIHQYAAKAEGDGVDGQPSPRWLVLPVVGETLDAYLHNCTSFAVKPEHIVHGLENVRSGEAVREGNVGGGVGMICHGLKEGTGSSSRRVLGAYTVAALVQANYGILRHLRIAGVPVARPYTRTSREPKLKKDGSIIVILATDAPLHPSQLQRIAKRATVGLARVGGQGHTQSGDIFLAFSTGNRIPVNQSENDPRPVTRTIEVMDDSPLNDLFEATADVVEEAIYNALRMAETLVGHQGHTVEAMPLDRVKQIMRQYRRASGDLGCGYLAGGTSLSPRGVLPSMYWRYEAKVYTHGLLNSSGPVGN</sequence>
<evidence type="ECO:0000313" key="3">
    <source>
        <dbReference type="Proteomes" id="UP000246702"/>
    </source>
</evidence>
<dbReference type="FunFam" id="3.60.70.12:FF:000004">
    <property type="entry name" value="Beta-peptidyl aminopeptidase BapA"/>
    <property type="match status" value="1"/>
</dbReference>
<proteinExistence type="inferred from homology"/>
<dbReference type="OrthoDB" id="2107894at2759"/>
<evidence type="ECO:0000313" key="2">
    <source>
        <dbReference type="EMBL" id="PWY96112.1"/>
    </source>
</evidence>
<reference evidence="2 3" key="1">
    <citation type="submission" date="2016-12" db="EMBL/GenBank/DDBJ databases">
        <title>The genomes of Aspergillus section Nigri reveals drivers in fungal speciation.</title>
        <authorList>
            <consortium name="DOE Joint Genome Institute"/>
            <person name="Vesth T.C."/>
            <person name="Nybo J."/>
            <person name="Theobald S."/>
            <person name="Brandl J."/>
            <person name="Frisvad J.C."/>
            <person name="Nielsen K.F."/>
            <person name="Lyhne E.K."/>
            <person name="Kogle M.E."/>
            <person name="Kuo A."/>
            <person name="Riley R."/>
            <person name="Clum A."/>
            <person name="Nolan M."/>
            <person name="Lipzen A."/>
            <person name="Salamov A."/>
            <person name="Henrissat B."/>
            <person name="Wiebenga A."/>
            <person name="De Vries R.P."/>
            <person name="Grigoriev I.V."/>
            <person name="Mortensen U.H."/>
            <person name="Andersen M.R."/>
            <person name="Baker S.E."/>
        </authorList>
    </citation>
    <scope>NUCLEOTIDE SEQUENCE [LARGE SCALE GENOMIC DNA]</scope>
    <source>
        <strain evidence="2 3">CBS 115572</strain>
    </source>
</reference>
<dbReference type="PANTHER" id="PTHR36512:SF3">
    <property type="entry name" value="BLR5678 PROTEIN"/>
    <property type="match status" value="1"/>
</dbReference>
<accession>A0A317XEB5</accession>
<dbReference type="InterPro" id="IPR016117">
    <property type="entry name" value="ArgJ-like_dom_sf"/>
</dbReference>
<keyword evidence="3" id="KW-1185">Reference proteome</keyword>
<dbReference type="SUPFAM" id="SSF56266">
    <property type="entry name" value="DmpA/ArgJ-like"/>
    <property type="match status" value="1"/>
</dbReference>
<dbReference type="EMBL" id="MSFK01000001">
    <property type="protein sequence ID" value="PWY96112.1"/>
    <property type="molecule type" value="Genomic_DNA"/>
</dbReference>
<gene>
    <name evidence="2" type="ORF">BO94DRAFT_570491</name>
</gene>
<dbReference type="Gene3D" id="3.60.70.12">
    <property type="entry name" value="L-amino peptidase D-ALA esterase/amidase"/>
    <property type="match status" value="1"/>
</dbReference>
<comment type="similarity">
    <text evidence="1">Belongs to the peptidase S58 family.</text>
</comment>
<organism evidence="2 3">
    <name type="scientific">Aspergillus sclerotioniger CBS 115572</name>
    <dbReference type="NCBI Taxonomy" id="1450535"/>
    <lineage>
        <taxon>Eukaryota</taxon>
        <taxon>Fungi</taxon>
        <taxon>Dikarya</taxon>
        <taxon>Ascomycota</taxon>
        <taxon>Pezizomycotina</taxon>
        <taxon>Eurotiomycetes</taxon>
        <taxon>Eurotiomycetidae</taxon>
        <taxon>Eurotiales</taxon>
        <taxon>Aspergillaceae</taxon>
        <taxon>Aspergillus</taxon>
        <taxon>Aspergillus subgen. Circumdati</taxon>
    </lineage>
</organism>
<dbReference type="GeneID" id="37116959"/>
<dbReference type="InterPro" id="IPR005321">
    <property type="entry name" value="Peptidase_S58_DmpA"/>
</dbReference>
<keyword evidence="2" id="KW-0378">Hydrolase</keyword>
<comment type="caution">
    <text evidence="2">The sequence shown here is derived from an EMBL/GenBank/DDBJ whole genome shotgun (WGS) entry which is preliminary data.</text>
</comment>
<dbReference type="Proteomes" id="UP000246702">
    <property type="component" value="Unassembled WGS sequence"/>
</dbReference>
<dbReference type="AlphaFoldDB" id="A0A317XEB5"/>
<protein>
    <submittedName>
        <fullName evidence="2">L-aminopeptidase/D-esterase</fullName>
    </submittedName>
</protein>
<name>A0A317XEB5_9EURO</name>
<dbReference type="GO" id="GO:0004177">
    <property type="term" value="F:aminopeptidase activity"/>
    <property type="evidence" value="ECO:0007669"/>
    <property type="project" value="UniProtKB-KW"/>
</dbReference>
<dbReference type="PANTHER" id="PTHR36512">
    <property type="entry name" value="D-AMINOPEPTIDASE"/>
    <property type="match status" value="1"/>
</dbReference>
<evidence type="ECO:0000256" key="1">
    <source>
        <dbReference type="ARBA" id="ARBA00007068"/>
    </source>
</evidence>